<organism evidence="13 14">
    <name type="scientific">Zymomonas mobilis subsp. mobilis (strain ATCC 10988 / DSM 424 / LMG 404 / NCIMB 8938 / NRRL B-806 / ZM1)</name>
    <dbReference type="NCBI Taxonomy" id="555217"/>
    <lineage>
        <taxon>Bacteria</taxon>
        <taxon>Pseudomonadati</taxon>
        <taxon>Pseudomonadota</taxon>
        <taxon>Alphaproteobacteria</taxon>
        <taxon>Sphingomonadales</taxon>
        <taxon>Zymomonadaceae</taxon>
        <taxon>Zymomonas</taxon>
    </lineage>
</organism>
<dbReference type="InterPro" id="IPR045863">
    <property type="entry name" value="CorA_TM1_TM2"/>
</dbReference>
<dbReference type="PANTHER" id="PTHR46494:SF3">
    <property type="entry name" value="ZINC TRANSPORT PROTEIN ZNTB"/>
    <property type="match status" value="1"/>
</dbReference>
<keyword evidence="8 12" id="KW-1133">Transmembrane helix</keyword>
<keyword evidence="3" id="KW-0813">Transport</keyword>
<dbReference type="OrthoDB" id="9803484at2"/>
<evidence type="ECO:0000256" key="12">
    <source>
        <dbReference type="SAM" id="Phobius"/>
    </source>
</evidence>
<evidence type="ECO:0000256" key="1">
    <source>
        <dbReference type="ARBA" id="ARBA00004651"/>
    </source>
</evidence>
<feature type="transmembrane region" description="Helical" evidence="12">
    <location>
        <begin position="312"/>
        <end position="333"/>
    </location>
</feature>
<dbReference type="GO" id="GO:0000287">
    <property type="term" value="F:magnesium ion binding"/>
    <property type="evidence" value="ECO:0007669"/>
    <property type="project" value="TreeGrafter"/>
</dbReference>
<evidence type="ECO:0000256" key="6">
    <source>
        <dbReference type="ARBA" id="ARBA00022692"/>
    </source>
</evidence>
<dbReference type="CDD" id="cd12833">
    <property type="entry name" value="ZntB-like_1"/>
    <property type="match status" value="1"/>
</dbReference>
<evidence type="ECO:0000256" key="3">
    <source>
        <dbReference type="ARBA" id="ARBA00022448"/>
    </source>
</evidence>
<dbReference type="GO" id="GO:0015087">
    <property type="term" value="F:cobalt ion transmembrane transporter activity"/>
    <property type="evidence" value="ECO:0007669"/>
    <property type="project" value="TreeGrafter"/>
</dbReference>
<dbReference type="AlphaFoldDB" id="A0A0H3FZD1"/>
<feature type="coiled-coil region" evidence="11">
    <location>
        <begin position="245"/>
        <end position="272"/>
    </location>
</feature>
<dbReference type="GO" id="GO:0005886">
    <property type="term" value="C:plasma membrane"/>
    <property type="evidence" value="ECO:0007669"/>
    <property type="project" value="UniProtKB-SubCell"/>
</dbReference>
<dbReference type="Pfam" id="PF01544">
    <property type="entry name" value="CorA"/>
    <property type="match status" value="1"/>
</dbReference>
<feature type="transmembrane region" description="Helical" evidence="12">
    <location>
        <begin position="279"/>
        <end position="300"/>
    </location>
</feature>
<keyword evidence="7" id="KW-0862">Zinc</keyword>
<protein>
    <submittedName>
        <fullName evidence="13">Mg2 transporter protein CorA family protein</fullName>
    </submittedName>
</protein>
<sequence length="340" mass="37683">MASQRLAKKADLCQGLVVEIKAYLIRKDGSVDDINVEKLSSLLPYDSTDSFIWIRLQDKPAAVAEWLRHHTQIIEPTISALSAVETRPRFQIIDSGALINLRGLGITPKDDPDGLISIRLWVEHSVVISVCFDVLAANNSIIDAMNKGAIHDPGDLIALIAEKVSDTLDPVVAALGDRVDNCEARLSSDDAWEMRRIIASVRSQAISYRRFATPQRQALETMANSHLAWLADDDRIHLHGAADCFARMAEELEAIRERAALLHEQLTDLRSEQIDTRGLLLSIVALIFLPLTFLTGLLGMNVAGIPYANAPWAFNGVIAICVLIAVAITLYFVQKQWFRR</sequence>
<proteinExistence type="inferred from homology"/>
<comment type="subcellular location">
    <subcellularLocation>
        <location evidence="1">Cell membrane</location>
        <topology evidence="1">Multi-pass membrane protein</topology>
    </subcellularLocation>
</comment>
<evidence type="ECO:0000256" key="2">
    <source>
        <dbReference type="ARBA" id="ARBA00009765"/>
    </source>
</evidence>
<gene>
    <name evidence="13" type="ordered locus">Zmob_1380</name>
</gene>
<dbReference type="SUPFAM" id="SSF143865">
    <property type="entry name" value="CorA soluble domain-like"/>
    <property type="match status" value="1"/>
</dbReference>
<keyword evidence="11" id="KW-0175">Coiled coil</keyword>
<dbReference type="InterPro" id="IPR045861">
    <property type="entry name" value="CorA_cytoplasmic_dom"/>
</dbReference>
<keyword evidence="5" id="KW-0997">Cell inner membrane</keyword>
<dbReference type="InterPro" id="IPR002523">
    <property type="entry name" value="MgTranspt_CorA/ZnTranspt_ZntB"/>
</dbReference>
<dbReference type="PANTHER" id="PTHR46494">
    <property type="entry name" value="CORA FAMILY METAL ION TRANSPORTER (EUROFUNG)"/>
    <property type="match status" value="1"/>
</dbReference>
<evidence type="ECO:0000256" key="8">
    <source>
        <dbReference type="ARBA" id="ARBA00022989"/>
    </source>
</evidence>
<keyword evidence="4" id="KW-1003">Cell membrane</keyword>
<evidence type="ECO:0000256" key="11">
    <source>
        <dbReference type="SAM" id="Coils"/>
    </source>
</evidence>
<dbReference type="GO" id="GO:0050897">
    <property type="term" value="F:cobalt ion binding"/>
    <property type="evidence" value="ECO:0007669"/>
    <property type="project" value="TreeGrafter"/>
</dbReference>
<evidence type="ECO:0000313" key="14">
    <source>
        <dbReference type="Proteomes" id="UP000001494"/>
    </source>
</evidence>
<evidence type="ECO:0000313" key="13">
    <source>
        <dbReference type="EMBL" id="AEH63200.1"/>
    </source>
</evidence>
<name>A0A0H3FZD1_ZYMMA</name>
<dbReference type="KEGG" id="zmm:Zmob_1380"/>
<keyword evidence="6 12" id="KW-0812">Transmembrane</keyword>
<dbReference type="Proteomes" id="UP000001494">
    <property type="component" value="Chromosome"/>
</dbReference>
<dbReference type="HOGENOM" id="CLU_007127_2_0_5"/>
<keyword evidence="9" id="KW-0406">Ion transport</keyword>
<evidence type="ECO:0000256" key="9">
    <source>
        <dbReference type="ARBA" id="ARBA00023065"/>
    </source>
</evidence>
<evidence type="ECO:0000256" key="5">
    <source>
        <dbReference type="ARBA" id="ARBA00022519"/>
    </source>
</evidence>
<accession>A0A0H3FZD1</accession>
<comment type="similarity">
    <text evidence="2">Belongs to the CorA metal ion transporter (MIT) (TC 1.A.35) family.</text>
</comment>
<dbReference type="Gene3D" id="1.20.58.340">
    <property type="entry name" value="Magnesium transport protein CorA, transmembrane region"/>
    <property type="match status" value="2"/>
</dbReference>
<dbReference type="EMBL" id="CP002850">
    <property type="protein sequence ID" value="AEH63200.1"/>
    <property type="molecule type" value="Genomic_DNA"/>
</dbReference>
<evidence type="ECO:0000256" key="4">
    <source>
        <dbReference type="ARBA" id="ARBA00022475"/>
    </source>
</evidence>
<dbReference type="SMR" id="A0A0H3FZD1"/>
<reference evidence="13 14" key="1">
    <citation type="journal article" date="2011" name="J. Bacteriol.">
        <title>Genome sequence of the ethanol-producing Zymomonas mobilis subsp. mobilis lectotype strain ATCC 10988.</title>
        <authorList>
            <person name="Pappas K.M."/>
            <person name="Kouvelis V.N."/>
            <person name="Saunders E."/>
            <person name="Brettin T.S."/>
            <person name="Bruce D."/>
            <person name="Detter C."/>
            <person name="Balakireva M."/>
            <person name="Han C.S."/>
            <person name="Savvakis G."/>
            <person name="Kyrpides N.C."/>
            <person name="Typas M.A."/>
        </authorList>
    </citation>
    <scope>NUCLEOTIDE SEQUENCE [LARGE SCALE GENOMIC DNA]</scope>
    <source>
        <strain evidence="14">ATCC 10988 / DSM 424 / CCUG 17860 / LMG 404 / NCIMB 8938 / NRRL B-806 / ZM1</strain>
    </source>
</reference>
<dbReference type="eggNOG" id="COG0598">
    <property type="taxonomic scope" value="Bacteria"/>
</dbReference>
<evidence type="ECO:0000256" key="7">
    <source>
        <dbReference type="ARBA" id="ARBA00022833"/>
    </source>
</evidence>
<evidence type="ECO:0000256" key="10">
    <source>
        <dbReference type="ARBA" id="ARBA00023136"/>
    </source>
</evidence>
<dbReference type="RefSeq" id="WP_011241506.1">
    <property type="nucleotide sequence ID" value="NC_017262.1"/>
</dbReference>
<dbReference type="GO" id="GO:0015095">
    <property type="term" value="F:magnesium ion transmembrane transporter activity"/>
    <property type="evidence" value="ECO:0007669"/>
    <property type="project" value="TreeGrafter"/>
</dbReference>
<dbReference type="Gene3D" id="3.30.460.20">
    <property type="entry name" value="CorA soluble domain-like"/>
    <property type="match status" value="1"/>
</dbReference>
<dbReference type="SUPFAM" id="SSF144083">
    <property type="entry name" value="Magnesium transport protein CorA, transmembrane region"/>
    <property type="match status" value="1"/>
</dbReference>
<keyword evidence="10 12" id="KW-0472">Membrane</keyword>